<sequence>SGPSTYLKLKGNGAISANTVRSFVHTDIESSTCQPPLCSWVQFDINTIPEHETIAGAELRIYVDTLTESLTAGSGRTSSEASQAAVEPVQRGSFKDGTIFRIEVHEIMQ</sequence>
<dbReference type="EMBL" id="HACG01018121">
    <property type="protein sequence ID" value="CEK64986.1"/>
    <property type="molecule type" value="Transcribed_RNA"/>
</dbReference>
<dbReference type="Pfam" id="PF00688">
    <property type="entry name" value="TGFb_propeptide"/>
    <property type="match status" value="1"/>
</dbReference>
<protein>
    <recommendedName>
        <fullName evidence="1">TGF-beta propeptide domain-containing protein</fullName>
    </recommendedName>
</protein>
<accession>A0A0B6ZAM5</accession>
<name>A0A0B6ZAM5_9EUPU</name>
<organism evidence="2">
    <name type="scientific">Arion vulgaris</name>
    <dbReference type="NCBI Taxonomy" id="1028688"/>
    <lineage>
        <taxon>Eukaryota</taxon>
        <taxon>Metazoa</taxon>
        <taxon>Spiralia</taxon>
        <taxon>Lophotrochozoa</taxon>
        <taxon>Mollusca</taxon>
        <taxon>Gastropoda</taxon>
        <taxon>Heterobranchia</taxon>
        <taxon>Euthyneura</taxon>
        <taxon>Panpulmonata</taxon>
        <taxon>Eupulmonata</taxon>
        <taxon>Stylommatophora</taxon>
        <taxon>Helicina</taxon>
        <taxon>Arionoidea</taxon>
        <taxon>Arionidae</taxon>
        <taxon>Arion</taxon>
    </lineage>
</organism>
<proteinExistence type="predicted"/>
<dbReference type="AlphaFoldDB" id="A0A0B6ZAM5"/>
<dbReference type="InterPro" id="IPR001111">
    <property type="entry name" value="TGF-b_propeptide"/>
</dbReference>
<feature type="non-terminal residue" evidence="2">
    <location>
        <position position="109"/>
    </location>
</feature>
<reference evidence="2" key="1">
    <citation type="submission" date="2014-12" db="EMBL/GenBank/DDBJ databases">
        <title>Insight into the proteome of Arion vulgaris.</title>
        <authorList>
            <person name="Aradska J."/>
            <person name="Bulat T."/>
            <person name="Smidak R."/>
            <person name="Sarate P."/>
            <person name="Gangsoo J."/>
            <person name="Sialana F."/>
            <person name="Bilban M."/>
            <person name="Lubec G."/>
        </authorList>
    </citation>
    <scope>NUCLEOTIDE SEQUENCE</scope>
    <source>
        <tissue evidence="2">Skin</tissue>
    </source>
</reference>
<evidence type="ECO:0000259" key="1">
    <source>
        <dbReference type="Pfam" id="PF00688"/>
    </source>
</evidence>
<gene>
    <name evidence="2" type="primary">ORF53523</name>
</gene>
<feature type="non-terminal residue" evidence="2">
    <location>
        <position position="1"/>
    </location>
</feature>
<feature type="domain" description="TGF-beta propeptide" evidence="1">
    <location>
        <begin position="16"/>
        <end position="82"/>
    </location>
</feature>
<evidence type="ECO:0000313" key="2">
    <source>
        <dbReference type="EMBL" id="CEK64986.1"/>
    </source>
</evidence>